<dbReference type="InParanoid" id="A0A1X2H4C3"/>
<dbReference type="STRING" id="13706.A0A1X2H4C3"/>
<feature type="region of interest" description="Disordered" evidence="1">
    <location>
        <begin position="604"/>
        <end position="625"/>
    </location>
</feature>
<feature type="transmembrane region" description="Helical" evidence="2">
    <location>
        <begin position="524"/>
        <end position="544"/>
    </location>
</feature>
<feature type="transmembrane region" description="Helical" evidence="2">
    <location>
        <begin position="556"/>
        <end position="577"/>
    </location>
</feature>
<organism evidence="4 5">
    <name type="scientific">Syncephalastrum racemosum</name>
    <name type="common">Filamentous fungus</name>
    <dbReference type="NCBI Taxonomy" id="13706"/>
    <lineage>
        <taxon>Eukaryota</taxon>
        <taxon>Fungi</taxon>
        <taxon>Fungi incertae sedis</taxon>
        <taxon>Mucoromycota</taxon>
        <taxon>Mucoromycotina</taxon>
        <taxon>Mucoromycetes</taxon>
        <taxon>Mucorales</taxon>
        <taxon>Syncephalastraceae</taxon>
        <taxon>Syncephalastrum</taxon>
    </lineage>
</organism>
<evidence type="ECO:0000256" key="2">
    <source>
        <dbReference type="SAM" id="Phobius"/>
    </source>
</evidence>
<dbReference type="InterPro" id="IPR002013">
    <property type="entry name" value="SAC_dom"/>
</dbReference>
<gene>
    <name evidence="4" type="ORF">BCR43DRAFT_558391</name>
</gene>
<protein>
    <submittedName>
        <fullName evidence="4">SacI homology domain-domain-containing protein</fullName>
    </submittedName>
</protein>
<evidence type="ECO:0000313" key="4">
    <source>
        <dbReference type="EMBL" id="ORY93211.1"/>
    </source>
</evidence>
<dbReference type="AlphaFoldDB" id="A0A1X2H4C3"/>
<dbReference type="GO" id="GO:0005783">
    <property type="term" value="C:endoplasmic reticulum"/>
    <property type="evidence" value="ECO:0007669"/>
    <property type="project" value="TreeGrafter"/>
</dbReference>
<dbReference type="FunCoup" id="A0A1X2H4C3">
    <property type="interactions" value="1183"/>
</dbReference>
<name>A0A1X2H4C3_SYNRA</name>
<keyword evidence="2" id="KW-0812">Transmembrane</keyword>
<dbReference type="GO" id="GO:0046856">
    <property type="term" value="P:phosphatidylinositol dephosphorylation"/>
    <property type="evidence" value="ECO:0007669"/>
    <property type="project" value="TreeGrafter"/>
</dbReference>
<evidence type="ECO:0000313" key="5">
    <source>
        <dbReference type="Proteomes" id="UP000242180"/>
    </source>
</evidence>
<dbReference type="EMBL" id="MCGN01000009">
    <property type="protein sequence ID" value="ORY93211.1"/>
    <property type="molecule type" value="Genomic_DNA"/>
</dbReference>
<dbReference type="Proteomes" id="UP000242180">
    <property type="component" value="Unassembled WGS sequence"/>
</dbReference>
<reference evidence="4 5" key="1">
    <citation type="submission" date="2016-07" db="EMBL/GenBank/DDBJ databases">
        <title>Pervasive Adenine N6-methylation of Active Genes in Fungi.</title>
        <authorList>
            <consortium name="DOE Joint Genome Institute"/>
            <person name="Mondo S.J."/>
            <person name="Dannebaum R.O."/>
            <person name="Kuo R.C."/>
            <person name="Labutti K."/>
            <person name="Haridas S."/>
            <person name="Kuo A."/>
            <person name="Salamov A."/>
            <person name="Ahrendt S.R."/>
            <person name="Lipzen A."/>
            <person name="Sullivan W."/>
            <person name="Andreopoulos W.B."/>
            <person name="Clum A."/>
            <person name="Lindquist E."/>
            <person name="Daum C."/>
            <person name="Ramamoorthy G.K."/>
            <person name="Gryganskyi A."/>
            <person name="Culley D."/>
            <person name="Magnuson J.K."/>
            <person name="James T.Y."/>
            <person name="O'Malley M.A."/>
            <person name="Stajich J.E."/>
            <person name="Spatafora J.W."/>
            <person name="Visel A."/>
            <person name="Grigoriev I.V."/>
        </authorList>
    </citation>
    <scope>NUCLEOTIDE SEQUENCE [LARGE SCALE GENOMIC DNA]</scope>
    <source>
        <strain evidence="4 5">NRRL 2496</strain>
    </source>
</reference>
<keyword evidence="2" id="KW-1133">Transmembrane helix</keyword>
<keyword evidence="2" id="KW-0472">Membrane</keyword>
<evidence type="ECO:0000259" key="3">
    <source>
        <dbReference type="PROSITE" id="PS50275"/>
    </source>
</evidence>
<dbReference type="GO" id="GO:0043812">
    <property type="term" value="F:phosphatidylinositol-4-phosphate phosphatase activity"/>
    <property type="evidence" value="ECO:0007669"/>
    <property type="project" value="TreeGrafter"/>
</dbReference>
<dbReference type="PANTHER" id="PTHR45662">
    <property type="entry name" value="PHOSPHATIDYLINOSITIDE PHOSPHATASE SAC1"/>
    <property type="match status" value="1"/>
</dbReference>
<dbReference type="OrthoDB" id="405996at2759"/>
<sequence length="625" mass="71444">MHQNLRLYITDDVYVIEPETGKNLVVQRDSGALTLSDNAIPSVSEQESTLTIYGVMGFIQLQAGYYMIVITNRDCIGSIRGQDIFRITSFQILPLPKNLKGLSELQQRDEQTYVSLLENHLKSGGFYFSYSYDLTQCLQRQAQFKEATTPLWQRADERFFWNRYISTKLIDADVNLDDFVLPVLQGFVDLSTVNVNDKSFVLGLVTRRSRYRPGTRFNSRGIDDQGHVSNFVETEQLVLYDGPDGKAPIEGKKQMSFVQTRGSIPVYWSQIINLKYTPRLWVGESRKSLGAARAHFDEQIRVYGPQILVNLVNKKGYELPMGQAYARTVEQLNDPRLYYTHFDFHSECKRMRWDRIQLLVDQLQEQLVKQGYYYNDEGETRKSQSGVVRSNCMDCLDRTNVVQGTLARWVLTQQLRVLDILAPNESIEGHEKFMFVYRNVWADNADAVSSTYSGTGALKTDFTRTGQRTKAGALQDLSNSLTRYVMNNFMDGQRQDAFDLFLGNYRVANVVGPYKSPYAVSKPLRIRVVPSILIFALFMLLLNIVRPNFSGVHSWVSYLLLLAFWFSVVMSGIRFAIRHGNQFVQWPHLVPPPDYETIEADMGGISEKGTSHPPDMGVPPSKIEL</sequence>
<keyword evidence="5" id="KW-1185">Reference proteome</keyword>
<dbReference type="PROSITE" id="PS50275">
    <property type="entry name" value="SAC"/>
    <property type="match status" value="1"/>
</dbReference>
<evidence type="ECO:0000256" key="1">
    <source>
        <dbReference type="SAM" id="MobiDB-lite"/>
    </source>
</evidence>
<feature type="domain" description="SAC" evidence="3">
    <location>
        <begin position="117"/>
        <end position="454"/>
    </location>
</feature>
<dbReference type="Pfam" id="PF02383">
    <property type="entry name" value="Syja_N"/>
    <property type="match status" value="1"/>
</dbReference>
<dbReference type="PANTHER" id="PTHR45662:SF2">
    <property type="entry name" value="PHOSPHATIDYLINOSITOL-3-PHOSPHATASE SAC1"/>
    <property type="match status" value="1"/>
</dbReference>
<comment type="caution">
    <text evidence="4">The sequence shown here is derived from an EMBL/GenBank/DDBJ whole genome shotgun (WGS) entry which is preliminary data.</text>
</comment>
<accession>A0A1X2H4C3</accession>
<dbReference type="OMA" id="QHFITSI"/>
<proteinExistence type="predicted"/>